<accession>A0A5J4X4L0</accession>
<dbReference type="EMBL" id="SNRW01000343">
    <property type="protein sequence ID" value="KAA6401722.1"/>
    <property type="molecule type" value="Genomic_DNA"/>
</dbReference>
<protein>
    <submittedName>
        <fullName evidence="1">Uncharacterized protein</fullName>
    </submittedName>
</protein>
<sequence length="169" mass="19431">MINNAPAPDVHTRPEANEIFDTKADKTDTYTKIETDTLLDDKADKTELIDSYSKKEDDALLLLKANIVDIVDSYSKTETDTLLDAKANVADIVDSYSKTDKCSHLHTLSYQHTPFTQKQIIFIGYTDQLYHYFKHGIVTLRQCVRLLLMSYIFQDQVIDRLKEHEGLLQ</sequence>
<organism evidence="1 2">
    <name type="scientific">Streblomastix strix</name>
    <dbReference type="NCBI Taxonomy" id="222440"/>
    <lineage>
        <taxon>Eukaryota</taxon>
        <taxon>Metamonada</taxon>
        <taxon>Preaxostyla</taxon>
        <taxon>Oxymonadida</taxon>
        <taxon>Streblomastigidae</taxon>
        <taxon>Streblomastix</taxon>
    </lineage>
</organism>
<evidence type="ECO:0000313" key="1">
    <source>
        <dbReference type="EMBL" id="KAA6401722.1"/>
    </source>
</evidence>
<comment type="caution">
    <text evidence="1">The sequence shown here is derived from an EMBL/GenBank/DDBJ whole genome shotgun (WGS) entry which is preliminary data.</text>
</comment>
<gene>
    <name evidence="1" type="ORF">EZS28_002750</name>
</gene>
<reference evidence="1 2" key="1">
    <citation type="submission" date="2019-03" db="EMBL/GenBank/DDBJ databases">
        <title>Single cell metagenomics reveals metabolic interactions within the superorganism composed of flagellate Streblomastix strix and complex community of Bacteroidetes bacteria on its surface.</title>
        <authorList>
            <person name="Treitli S.C."/>
            <person name="Kolisko M."/>
            <person name="Husnik F."/>
            <person name="Keeling P."/>
            <person name="Hampl V."/>
        </authorList>
    </citation>
    <scope>NUCLEOTIDE SEQUENCE [LARGE SCALE GENOMIC DNA]</scope>
    <source>
        <strain evidence="1">ST1C</strain>
    </source>
</reference>
<dbReference type="AlphaFoldDB" id="A0A5J4X4L0"/>
<name>A0A5J4X4L0_9EUKA</name>
<proteinExistence type="predicted"/>
<evidence type="ECO:0000313" key="2">
    <source>
        <dbReference type="Proteomes" id="UP000324800"/>
    </source>
</evidence>
<dbReference type="Proteomes" id="UP000324800">
    <property type="component" value="Unassembled WGS sequence"/>
</dbReference>